<geneLocation type="plasmid" evidence="3 5">
    <name>pCNAC48</name>
</geneLocation>
<evidence type="ECO:0000313" key="4">
    <source>
        <dbReference type="Proteomes" id="UP000238281"/>
    </source>
</evidence>
<dbReference type="Proteomes" id="UP000238281">
    <property type="component" value="Unassembled WGS sequence"/>
</dbReference>
<keyword evidence="3" id="KW-0614">Plasmid</keyword>
<gene>
    <name evidence="2" type="ORF">CJ673_10575</name>
    <name evidence="3" type="ORF">NGX11_10800</name>
</gene>
<reference evidence="2 4" key="1">
    <citation type="submission" date="2017-09" db="EMBL/GenBank/DDBJ databases">
        <title>Reassesment of A. cryaerophilus.</title>
        <authorList>
            <person name="Perez-Cataluna A."/>
            <person name="Collado L."/>
            <person name="Salgado O."/>
            <person name="Lefinanco V."/>
            <person name="Figueras M.J."/>
        </authorList>
    </citation>
    <scope>NUCLEOTIDE SEQUENCE [LARGE SCALE GENOMIC DNA]</scope>
    <source>
        <strain evidence="2 4">LMG 10210</strain>
    </source>
</reference>
<dbReference type="EMBL" id="CP099557">
    <property type="protein sequence ID" value="UYF44441.1"/>
    <property type="molecule type" value="Genomic_DNA"/>
</dbReference>
<feature type="domain" description="HTH cro/C1-type" evidence="1">
    <location>
        <begin position="11"/>
        <end position="34"/>
    </location>
</feature>
<dbReference type="Proteomes" id="UP001164100">
    <property type="component" value="Plasmid pCNAC48"/>
</dbReference>
<name>A0A2S9T0Z4_9BACT</name>
<dbReference type="InterPro" id="IPR001387">
    <property type="entry name" value="Cro/C1-type_HTH"/>
</dbReference>
<evidence type="ECO:0000313" key="2">
    <source>
        <dbReference type="EMBL" id="PRM92523.1"/>
    </source>
</evidence>
<proteinExistence type="predicted"/>
<accession>A0A2S9T0Z4</accession>
<evidence type="ECO:0000259" key="1">
    <source>
        <dbReference type="PROSITE" id="PS50943"/>
    </source>
</evidence>
<dbReference type="EMBL" id="NXGE01000011">
    <property type="protein sequence ID" value="PRM92523.1"/>
    <property type="molecule type" value="Genomic_DNA"/>
</dbReference>
<dbReference type="CDD" id="cd00093">
    <property type="entry name" value="HTH_XRE"/>
    <property type="match status" value="1"/>
</dbReference>
<dbReference type="PROSITE" id="PS50943">
    <property type="entry name" value="HTH_CROC1"/>
    <property type="match status" value="1"/>
</dbReference>
<protein>
    <submittedName>
        <fullName evidence="2">Transcriptional regulator</fullName>
    </submittedName>
</protein>
<dbReference type="RefSeq" id="WP_051487492.1">
    <property type="nucleotide sequence ID" value="NZ_CP099557.1"/>
</dbReference>
<evidence type="ECO:0000313" key="3">
    <source>
        <dbReference type="EMBL" id="UYF44441.1"/>
    </source>
</evidence>
<reference evidence="3" key="2">
    <citation type="journal article" date="2022" name="Front. Microbiol.">
        <title>Species classification and novel plasmid identifications in Arcobacter cryaerophilus and Arcobacter cryaerophilus-like organisms.</title>
        <authorList>
            <person name="Zhou G."/>
            <person name="Wang M."/>
            <person name="Wang H."/>
            <person name="Chen X."/>
            <person name="Gu Y."/>
            <person name="Shao Z."/>
            <person name="Zhang J."/>
            <person name="Zhang M."/>
        </authorList>
    </citation>
    <scope>NUCLEOTIDE SEQUENCE</scope>
    <source>
        <strain evidence="3">ICDCAC48</strain>
        <plasmid evidence="3 5">pCNAC48</plasmid>
    </source>
</reference>
<organism evidence="2 4">
    <name type="scientific">Aliarcobacter cryaerophilus</name>
    <dbReference type="NCBI Taxonomy" id="28198"/>
    <lineage>
        <taxon>Bacteria</taxon>
        <taxon>Pseudomonadati</taxon>
        <taxon>Campylobacterota</taxon>
        <taxon>Epsilonproteobacteria</taxon>
        <taxon>Campylobacterales</taxon>
        <taxon>Arcobacteraceae</taxon>
        <taxon>Aliarcobacter</taxon>
    </lineage>
</organism>
<sequence length="90" mass="10643">MTKEEFCVRLKELNLTQKDFAEIAHVPYSTLNNWGCMANGKIIQVPTWVEPFLKHYSQSIKYDKVKKQVVQLLLEEMKQRKQNSTNQNKD</sequence>
<dbReference type="AlphaFoldDB" id="A0A2S9T0Z4"/>
<evidence type="ECO:0000313" key="5">
    <source>
        <dbReference type="Proteomes" id="UP001164100"/>
    </source>
</evidence>